<keyword evidence="4" id="KW-0274">FAD</keyword>
<dbReference type="InterPro" id="IPR016169">
    <property type="entry name" value="FAD-bd_PCMH_sub2"/>
</dbReference>
<evidence type="ECO:0000256" key="1">
    <source>
        <dbReference type="ARBA" id="ARBA00001974"/>
    </source>
</evidence>
<comment type="similarity">
    <text evidence="2">Belongs to the oxygen-dependent FAD-linked oxidoreductase family.</text>
</comment>
<dbReference type="Proteomes" id="UP001303889">
    <property type="component" value="Unassembled WGS sequence"/>
</dbReference>
<gene>
    <name evidence="8" type="ORF">C8A05DRAFT_15163</name>
</gene>
<dbReference type="GO" id="GO:0071949">
    <property type="term" value="F:FAD binding"/>
    <property type="evidence" value="ECO:0007669"/>
    <property type="project" value="InterPro"/>
</dbReference>
<evidence type="ECO:0000313" key="9">
    <source>
        <dbReference type="Proteomes" id="UP001303889"/>
    </source>
</evidence>
<evidence type="ECO:0000259" key="7">
    <source>
        <dbReference type="PROSITE" id="PS51387"/>
    </source>
</evidence>
<dbReference type="Gene3D" id="3.40.462.20">
    <property type="match status" value="1"/>
</dbReference>
<dbReference type="GO" id="GO:0016491">
    <property type="term" value="F:oxidoreductase activity"/>
    <property type="evidence" value="ECO:0007669"/>
    <property type="project" value="UniProtKB-KW"/>
</dbReference>
<reference evidence="8" key="1">
    <citation type="journal article" date="2023" name="Mol. Phylogenet. Evol.">
        <title>Genome-scale phylogeny and comparative genomics of the fungal order Sordariales.</title>
        <authorList>
            <person name="Hensen N."/>
            <person name="Bonometti L."/>
            <person name="Westerberg I."/>
            <person name="Brannstrom I.O."/>
            <person name="Guillou S."/>
            <person name="Cros-Aarteil S."/>
            <person name="Calhoun S."/>
            <person name="Haridas S."/>
            <person name="Kuo A."/>
            <person name="Mondo S."/>
            <person name="Pangilinan J."/>
            <person name="Riley R."/>
            <person name="LaButti K."/>
            <person name="Andreopoulos B."/>
            <person name="Lipzen A."/>
            <person name="Chen C."/>
            <person name="Yan M."/>
            <person name="Daum C."/>
            <person name="Ng V."/>
            <person name="Clum A."/>
            <person name="Steindorff A."/>
            <person name="Ohm R.A."/>
            <person name="Martin F."/>
            <person name="Silar P."/>
            <person name="Natvig D.O."/>
            <person name="Lalanne C."/>
            <person name="Gautier V."/>
            <person name="Ament-Velasquez S.L."/>
            <person name="Kruys A."/>
            <person name="Hutchinson M.I."/>
            <person name="Powell A.J."/>
            <person name="Barry K."/>
            <person name="Miller A.N."/>
            <person name="Grigoriev I.V."/>
            <person name="Debuchy R."/>
            <person name="Gladieux P."/>
            <person name="Hiltunen Thoren M."/>
            <person name="Johannesson H."/>
        </authorList>
    </citation>
    <scope>NUCLEOTIDE SEQUENCE</scope>
    <source>
        <strain evidence="8">CBS 103.79</strain>
    </source>
</reference>
<dbReference type="SUPFAM" id="SSF56176">
    <property type="entry name" value="FAD-binding/transporter-associated domain-like"/>
    <property type="match status" value="1"/>
</dbReference>
<feature type="signal peptide" evidence="6">
    <location>
        <begin position="1"/>
        <end position="23"/>
    </location>
</feature>
<evidence type="ECO:0000256" key="6">
    <source>
        <dbReference type="SAM" id="SignalP"/>
    </source>
</evidence>
<evidence type="ECO:0000256" key="4">
    <source>
        <dbReference type="ARBA" id="ARBA00022827"/>
    </source>
</evidence>
<keyword evidence="3" id="KW-0285">Flavoprotein</keyword>
<accession>A0AAN6MM69</accession>
<dbReference type="InterPro" id="IPR006094">
    <property type="entry name" value="Oxid_FAD_bind_N"/>
</dbReference>
<keyword evidence="9" id="KW-1185">Reference proteome</keyword>
<feature type="chain" id="PRO_5042977172" evidence="6">
    <location>
        <begin position="24"/>
        <end position="581"/>
    </location>
</feature>
<sequence length="581" mass="61920">MAPSATFLALISTLVILTSPAHALPNAVAHRDAQDSCHCFPGDACWPAPDLWNAFNGSLGGRLIANTPIAAVCHHSTLFPYDAAACSVLQNTWFLPQTHFDSSSSMMASLPTNNSCNPFLDASAPCTMGNYPVYSVNATGPGDYQTTLQFAQAHNIRLVIRNTAADYNGKSSGAGSLALWTHHLKSKEILEYRSNGYSGTAFRFGAGVQVTEAYEFSLAHGHLVVGANVPEVGLVGGYSQGGGHGPLVSRFGLAVDQVLEWEVVLASGEVVVASPDSAEHADLHWALCGGGGGTYAAVLSATVKAHPSLILSTANLTFALPPTAQSPDAFWEGVRVFVEHIPAINDAGTQAIWYVEATAFNLATLFAPGFDKTALDALMQPFLDALDRLELPYSYASEQHPGFLEGFLQQPGTGAANLNIGGRLIPRTLAQSNGGSAALTAAIHSITSSSGVVFSGVTFNVSNHAPEHGVGINPYWRETIFSAVFGTFFDWTDWEKNQRSADTITNDLLPHLERLTPGGAAYLNECDFQQADWKTVFYGANWVRLSEIKSKYDPNGVFYALGAVGSEGWTQQVDGRLCRAT</sequence>
<dbReference type="PROSITE" id="PS51387">
    <property type="entry name" value="FAD_PCMH"/>
    <property type="match status" value="1"/>
</dbReference>
<proteinExistence type="inferred from homology"/>
<feature type="domain" description="FAD-binding PCMH-type" evidence="7">
    <location>
        <begin position="128"/>
        <end position="308"/>
    </location>
</feature>
<dbReference type="InterPro" id="IPR050416">
    <property type="entry name" value="FAD-linked_Oxidoreductase"/>
</dbReference>
<keyword evidence="6" id="KW-0732">Signal</keyword>
<evidence type="ECO:0000313" key="8">
    <source>
        <dbReference type="EMBL" id="KAK3902803.1"/>
    </source>
</evidence>
<keyword evidence="5" id="KW-0560">Oxidoreductase</keyword>
<comment type="caution">
    <text evidence="8">The sequence shown here is derived from an EMBL/GenBank/DDBJ whole genome shotgun (WGS) entry which is preliminary data.</text>
</comment>
<dbReference type="InterPro" id="IPR016166">
    <property type="entry name" value="FAD-bd_PCMH"/>
</dbReference>
<reference evidence="8" key="2">
    <citation type="submission" date="2023-05" db="EMBL/GenBank/DDBJ databases">
        <authorList>
            <consortium name="Lawrence Berkeley National Laboratory"/>
            <person name="Steindorff A."/>
            <person name="Hensen N."/>
            <person name="Bonometti L."/>
            <person name="Westerberg I."/>
            <person name="Brannstrom I.O."/>
            <person name="Guillou S."/>
            <person name="Cros-Aarteil S."/>
            <person name="Calhoun S."/>
            <person name="Haridas S."/>
            <person name="Kuo A."/>
            <person name="Mondo S."/>
            <person name="Pangilinan J."/>
            <person name="Riley R."/>
            <person name="Labutti K."/>
            <person name="Andreopoulos B."/>
            <person name="Lipzen A."/>
            <person name="Chen C."/>
            <person name="Yanf M."/>
            <person name="Daum C."/>
            <person name="Ng V."/>
            <person name="Clum A."/>
            <person name="Ohm R."/>
            <person name="Martin F."/>
            <person name="Silar P."/>
            <person name="Natvig D."/>
            <person name="Lalanne C."/>
            <person name="Gautier V."/>
            <person name="Ament-Velasquez S.L."/>
            <person name="Kruys A."/>
            <person name="Hutchinson M.I."/>
            <person name="Powell A.J."/>
            <person name="Barry K."/>
            <person name="Miller A.N."/>
            <person name="Grigoriev I.V."/>
            <person name="Debuchy R."/>
            <person name="Gladieux P."/>
            <person name="Thoren M.H."/>
            <person name="Johannesson H."/>
        </authorList>
    </citation>
    <scope>NUCLEOTIDE SEQUENCE</scope>
    <source>
        <strain evidence="8">CBS 103.79</strain>
    </source>
</reference>
<dbReference type="PANTHER" id="PTHR42973">
    <property type="entry name" value="BINDING OXIDOREDUCTASE, PUTATIVE (AFU_ORTHOLOGUE AFUA_1G17690)-RELATED"/>
    <property type="match status" value="1"/>
</dbReference>
<evidence type="ECO:0000256" key="2">
    <source>
        <dbReference type="ARBA" id="ARBA00005466"/>
    </source>
</evidence>
<dbReference type="Pfam" id="PF01565">
    <property type="entry name" value="FAD_binding_4"/>
    <property type="match status" value="1"/>
</dbReference>
<dbReference type="PANTHER" id="PTHR42973:SF39">
    <property type="entry name" value="FAD-BINDING PCMH-TYPE DOMAIN-CONTAINING PROTEIN"/>
    <property type="match status" value="1"/>
</dbReference>
<dbReference type="Pfam" id="PF08031">
    <property type="entry name" value="BBE"/>
    <property type="match status" value="1"/>
</dbReference>
<name>A0AAN6MM69_9PEZI</name>
<comment type="cofactor">
    <cofactor evidence="1">
        <name>FAD</name>
        <dbReference type="ChEBI" id="CHEBI:57692"/>
    </cofactor>
</comment>
<evidence type="ECO:0000256" key="3">
    <source>
        <dbReference type="ARBA" id="ARBA00022630"/>
    </source>
</evidence>
<dbReference type="EMBL" id="MU855485">
    <property type="protein sequence ID" value="KAK3902803.1"/>
    <property type="molecule type" value="Genomic_DNA"/>
</dbReference>
<dbReference type="InterPro" id="IPR012951">
    <property type="entry name" value="BBE"/>
</dbReference>
<dbReference type="InterPro" id="IPR036318">
    <property type="entry name" value="FAD-bd_PCMH-like_sf"/>
</dbReference>
<dbReference type="Gene3D" id="3.30.465.10">
    <property type="match status" value="2"/>
</dbReference>
<evidence type="ECO:0000256" key="5">
    <source>
        <dbReference type="ARBA" id="ARBA00023002"/>
    </source>
</evidence>
<dbReference type="AlphaFoldDB" id="A0AAN6MM69"/>
<protein>
    <submittedName>
        <fullName evidence="8">FAD-binding domain-containing protein</fullName>
    </submittedName>
</protein>
<organism evidence="8 9">
    <name type="scientific">Staphylotrichum tortipilum</name>
    <dbReference type="NCBI Taxonomy" id="2831512"/>
    <lineage>
        <taxon>Eukaryota</taxon>
        <taxon>Fungi</taxon>
        <taxon>Dikarya</taxon>
        <taxon>Ascomycota</taxon>
        <taxon>Pezizomycotina</taxon>
        <taxon>Sordariomycetes</taxon>
        <taxon>Sordariomycetidae</taxon>
        <taxon>Sordariales</taxon>
        <taxon>Chaetomiaceae</taxon>
        <taxon>Staphylotrichum</taxon>
    </lineage>
</organism>